<dbReference type="AlphaFoldDB" id="G3IGT3"/>
<sequence>MYNMGEDLGVDCRLIEVLDKLLHLWPKVGHEKMAAPHPSHRITQALVVPVQTLVTR</sequence>
<evidence type="ECO:0000313" key="2">
    <source>
        <dbReference type="Proteomes" id="UP000001075"/>
    </source>
</evidence>
<protein>
    <submittedName>
        <fullName evidence="1">Uncharacterized protein</fullName>
    </submittedName>
</protein>
<name>G3IGT3_CRIGR</name>
<evidence type="ECO:0000313" key="1">
    <source>
        <dbReference type="EMBL" id="EGW14673.1"/>
    </source>
</evidence>
<organism evidence="1 2">
    <name type="scientific">Cricetulus griseus</name>
    <name type="common">Chinese hamster</name>
    <name type="synonym">Cricetulus barabensis griseus</name>
    <dbReference type="NCBI Taxonomy" id="10029"/>
    <lineage>
        <taxon>Eukaryota</taxon>
        <taxon>Metazoa</taxon>
        <taxon>Chordata</taxon>
        <taxon>Craniata</taxon>
        <taxon>Vertebrata</taxon>
        <taxon>Euteleostomi</taxon>
        <taxon>Mammalia</taxon>
        <taxon>Eutheria</taxon>
        <taxon>Euarchontoglires</taxon>
        <taxon>Glires</taxon>
        <taxon>Rodentia</taxon>
        <taxon>Myomorpha</taxon>
        <taxon>Muroidea</taxon>
        <taxon>Cricetidae</taxon>
        <taxon>Cricetinae</taxon>
        <taxon>Cricetulus</taxon>
    </lineage>
</organism>
<gene>
    <name evidence="1" type="ORF">I79_023009</name>
</gene>
<proteinExistence type="predicted"/>
<reference evidence="2" key="1">
    <citation type="journal article" date="2011" name="Nat. Biotechnol.">
        <title>The genomic sequence of the Chinese hamster ovary (CHO)-K1 cell line.</title>
        <authorList>
            <person name="Xu X."/>
            <person name="Nagarajan H."/>
            <person name="Lewis N.E."/>
            <person name="Pan S."/>
            <person name="Cai Z."/>
            <person name="Liu X."/>
            <person name="Chen W."/>
            <person name="Xie M."/>
            <person name="Wang W."/>
            <person name="Hammond S."/>
            <person name="Andersen M.R."/>
            <person name="Neff N."/>
            <person name="Passarelli B."/>
            <person name="Koh W."/>
            <person name="Fan H.C."/>
            <person name="Wang J."/>
            <person name="Gui Y."/>
            <person name="Lee K.H."/>
            <person name="Betenbaugh M.J."/>
            <person name="Quake S.R."/>
            <person name="Famili I."/>
            <person name="Palsson B.O."/>
            <person name="Wang J."/>
        </authorList>
    </citation>
    <scope>NUCLEOTIDE SEQUENCE [LARGE SCALE GENOMIC DNA]</scope>
    <source>
        <strain evidence="2">CHO K1 cell line</strain>
    </source>
</reference>
<dbReference type="Proteomes" id="UP000001075">
    <property type="component" value="Unassembled WGS sequence"/>
</dbReference>
<dbReference type="InParanoid" id="G3IGT3"/>
<dbReference type="EMBL" id="JH002628">
    <property type="protein sequence ID" value="EGW14673.1"/>
    <property type="molecule type" value="Genomic_DNA"/>
</dbReference>
<accession>G3IGT3</accession>